<dbReference type="InterPro" id="IPR050186">
    <property type="entry name" value="TPT_transporter"/>
</dbReference>
<feature type="transmembrane region" description="Helical" evidence="5">
    <location>
        <begin position="235"/>
        <end position="252"/>
    </location>
</feature>
<dbReference type="Pfam" id="PF03151">
    <property type="entry name" value="TPT"/>
    <property type="match status" value="1"/>
</dbReference>
<evidence type="ECO:0000256" key="1">
    <source>
        <dbReference type="ARBA" id="ARBA00004141"/>
    </source>
</evidence>
<evidence type="ECO:0000256" key="3">
    <source>
        <dbReference type="ARBA" id="ARBA00022989"/>
    </source>
</evidence>
<evidence type="ECO:0000256" key="4">
    <source>
        <dbReference type="ARBA" id="ARBA00023136"/>
    </source>
</evidence>
<reference evidence="7 8" key="1">
    <citation type="submission" date="2019-07" db="EMBL/GenBank/DDBJ databases">
        <authorList>
            <person name="Jastrzebski P J."/>
            <person name="Paukszto L."/>
            <person name="Jastrzebski P J."/>
        </authorList>
    </citation>
    <scope>NUCLEOTIDE SEQUENCE [LARGE SCALE GENOMIC DNA]</scope>
    <source>
        <strain evidence="7 8">WMS-il1</strain>
    </source>
</reference>
<name>A0A564ZCS1_HYMDI</name>
<dbReference type="AlphaFoldDB" id="A0A564ZCS1"/>
<accession>A0A564ZCS1</accession>
<keyword evidence="3 5" id="KW-1133">Transmembrane helix</keyword>
<gene>
    <name evidence="7" type="ORF">WMSIL1_LOCUS14764</name>
</gene>
<feature type="transmembrane region" description="Helical" evidence="5">
    <location>
        <begin position="158"/>
        <end position="176"/>
    </location>
</feature>
<evidence type="ECO:0000313" key="8">
    <source>
        <dbReference type="Proteomes" id="UP000321570"/>
    </source>
</evidence>
<evidence type="ECO:0000313" key="7">
    <source>
        <dbReference type="EMBL" id="VUZ57291.1"/>
    </source>
</evidence>
<dbReference type="InterPro" id="IPR004853">
    <property type="entry name" value="Sugar_P_trans_dom"/>
</dbReference>
<feature type="transmembrane region" description="Helical" evidence="5">
    <location>
        <begin position="296"/>
        <end position="315"/>
    </location>
</feature>
<feature type="transmembrane region" description="Helical" evidence="5">
    <location>
        <begin position="196"/>
        <end position="215"/>
    </location>
</feature>
<organism evidence="7 8">
    <name type="scientific">Hymenolepis diminuta</name>
    <name type="common">Rat tapeworm</name>
    <dbReference type="NCBI Taxonomy" id="6216"/>
    <lineage>
        <taxon>Eukaryota</taxon>
        <taxon>Metazoa</taxon>
        <taxon>Spiralia</taxon>
        <taxon>Lophotrochozoa</taxon>
        <taxon>Platyhelminthes</taxon>
        <taxon>Cestoda</taxon>
        <taxon>Eucestoda</taxon>
        <taxon>Cyclophyllidea</taxon>
        <taxon>Hymenolepididae</taxon>
        <taxon>Hymenolepis</taxon>
    </lineage>
</organism>
<dbReference type="Proteomes" id="UP000321570">
    <property type="component" value="Unassembled WGS sequence"/>
</dbReference>
<evidence type="ECO:0000256" key="2">
    <source>
        <dbReference type="ARBA" id="ARBA00022692"/>
    </source>
</evidence>
<feature type="transmembrane region" description="Helical" evidence="5">
    <location>
        <begin position="37"/>
        <end position="59"/>
    </location>
</feature>
<dbReference type="EMBL" id="CABIJS010000715">
    <property type="protein sequence ID" value="VUZ57291.1"/>
    <property type="molecule type" value="Genomic_DNA"/>
</dbReference>
<dbReference type="GO" id="GO:0016020">
    <property type="term" value="C:membrane"/>
    <property type="evidence" value="ECO:0007669"/>
    <property type="project" value="UniProtKB-SubCell"/>
</dbReference>
<evidence type="ECO:0000259" key="6">
    <source>
        <dbReference type="Pfam" id="PF03151"/>
    </source>
</evidence>
<keyword evidence="8" id="KW-1185">Reference proteome</keyword>
<comment type="subcellular location">
    <subcellularLocation>
        <location evidence="1">Membrane</location>
        <topology evidence="1">Multi-pass membrane protein</topology>
    </subcellularLocation>
</comment>
<feature type="transmembrane region" description="Helical" evidence="5">
    <location>
        <begin position="106"/>
        <end position="127"/>
    </location>
</feature>
<protein>
    <recommendedName>
        <fullName evidence="6">Sugar phosphate transporter domain-containing protein</fullName>
    </recommendedName>
</protein>
<feature type="transmembrane region" description="Helical" evidence="5">
    <location>
        <begin position="134"/>
        <end position="152"/>
    </location>
</feature>
<keyword evidence="2 5" id="KW-0812">Transmembrane</keyword>
<dbReference type="PANTHER" id="PTHR11132">
    <property type="entry name" value="SOLUTE CARRIER FAMILY 35"/>
    <property type="match status" value="1"/>
</dbReference>
<proteinExistence type="predicted"/>
<feature type="transmembrane region" description="Helical" evidence="5">
    <location>
        <begin position="12"/>
        <end position="31"/>
    </location>
</feature>
<feature type="domain" description="Sugar phosphate transporter" evidence="6">
    <location>
        <begin position="15"/>
        <end position="308"/>
    </location>
</feature>
<evidence type="ECO:0000256" key="5">
    <source>
        <dbReference type="SAM" id="Phobius"/>
    </source>
</evidence>
<keyword evidence="4 5" id="KW-0472">Membrane</keyword>
<sequence length="360" mass="40572">MSISEEMWRMSIVCFAIVIYFIFSICLTFLNNNVIKAYPYPLSITFTHLLFKFCFSWFFRGFSTKFKNKRNIELSWKDYIIQVSPTGIASALDIGLSNWSFEFITISLYTMTKSTSIIFILIFAVIFKLEKLSIPIIAIVLSISVGLFMFTYESTQFDLRGFILVLVASALSGVRWTAAQKVSQNPAYGLSNPIDLIYHTQPWMASILLPLAFVFEGDAFLTSPFLFRSQDYLSILRITGCFVFGSCLAFGLEISEFLVVCYSSSLTLSITGILKEVVTLYLAAAVNGDVYSPLNIAGLVICLAGICLHIAVKFFKHAALIRFLLCINRKTSAGKTEDDNAFRRSRHPRTLSLPVQRMSH</sequence>